<proteinExistence type="predicted"/>
<dbReference type="GO" id="GO:0006355">
    <property type="term" value="P:regulation of DNA-templated transcription"/>
    <property type="evidence" value="ECO:0007669"/>
    <property type="project" value="InterPro"/>
</dbReference>
<gene>
    <name evidence="2" type="ORF">LTR97_010240</name>
</gene>
<dbReference type="Proteomes" id="UP001310594">
    <property type="component" value="Unassembled WGS sequence"/>
</dbReference>
<feature type="region of interest" description="Disordered" evidence="1">
    <location>
        <begin position="507"/>
        <end position="533"/>
    </location>
</feature>
<organism evidence="2 3">
    <name type="scientific">Elasticomyces elasticus</name>
    <dbReference type="NCBI Taxonomy" id="574655"/>
    <lineage>
        <taxon>Eukaryota</taxon>
        <taxon>Fungi</taxon>
        <taxon>Dikarya</taxon>
        <taxon>Ascomycota</taxon>
        <taxon>Pezizomycotina</taxon>
        <taxon>Dothideomycetes</taxon>
        <taxon>Dothideomycetidae</taxon>
        <taxon>Mycosphaerellales</taxon>
        <taxon>Teratosphaeriaceae</taxon>
        <taxon>Elasticomyces</taxon>
    </lineage>
</organism>
<feature type="compositionally biased region" description="Polar residues" evidence="1">
    <location>
        <begin position="330"/>
        <end position="351"/>
    </location>
</feature>
<evidence type="ECO:0000256" key="1">
    <source>
        <dbReference type="SAM" id="MobiDB-lite"/>
    </source>
</evidence>
<dbReference type="PANTHER" id="PTHR36167:SF3">
    <property type="entry name" value="C2H2 FINGER DOMAIN TRANSCRIPTION FACTOR (EUROFUNG)-RELATED"/>
    <property type="match status" value="1"/>
</dbReference>
<dbReference type="InterPro" id="IPR039327">
    <property type="entry name" value="CON7-like"/>
</dbReference>
<dbReference type="PANTHER" id="PTHR36167">
    <property type="entry name" value="C2H2 FINGER DOMAIN TRANSCRIPTION FACTOR (EUROFUNG)-RELATED"/>
    <property type="match status" value="1"/>
</dbReference>
<name>A0AAN7VZ36_9PEZI</name>
<evidence type="ECO:0000313" key="2">
    <source>
        <dbReference type="EMBL" id="KAK5693671.1"/>
    </source>
</evidence>
<dbReference type="EMBL" id="JAVRQU010000017">
    <property type="protein sequence ID" value="KAK5693671.1"/>
    <property type="molecule type" value="Genomic_DNA"/>
</dbReference>
<comment type="caution">
    <text evidence="2">The sequence shown here is derived from an EMBL/GenBank/DDBJ whole genome shotgun (WGS) entry which is preliminary data.</text>
</comment>
<sequence>MAEFGIASGALQVADAGLKLAKTLYNYLDAVRKADKELSSLAREVTVTSTTLSSLGHVLQDNKAPALYTQDLVDEAKFAFRSCEDAFKDVNATFKSVVRFDTDGKGQVYSRGVTNHSWLTALHVTTKGRWAWPLKKGKIDMLQANLERLKTTLLLMLSSKDATSRYDELVASFTKLETHVTSMTSPPVGATNLVTTQAFISIPTAQTLPSGAPNVVNGSDTQLDDVVRSQLGICVSAVSLLAQALDTTAHSWKVGTDAEFAAINYAFGNVKYHFGHLRRVNRTTKSQGRDHSNAGPAAKGSSGVLSSSARRPAHFFDDEGSALEAQMQVQMQHASFQQSNGSSCPLPNSITRAPDIPGDERNALVGRGTMQMQRPQYMKEQQQQSQHNVSHQQRHALQQQQLSQTCSGSTPATPMGRDHHAPPPDRQGTSPQEQARQDSSIELKQAQPVLPQNEQLFGSQDDGSSSMDFPALQGDDILDNFDFDSFLHVGDSDPGLHIVANATAGGDGEVGSGSKTSNYPFQAHHTSPEFFSPRELARQQPIWREQMQQQHTQQRQLQQQQELQQQEVQQQELKQRQIDGSSKKRSWSEANVKSHCKPEPLTSEGPDRNERSRGQEEVDAPSVTDMYNTDDLDVEKASSAVEALIKRWTNVVTDLGS</sequence>
<reference evidence="2" key="1">
    <citation type="submission" date="2023-08" db="EMBL/GenBank/DDBJ databases">
        <title>Black Yeasts Isolated from many extreme environments.</title>
        <authorList>
            <person name="Coleine C."/>
            <person name="Stajich J.E."/>
            <person name="Selbmann L."/>
        </authorList>
    </citation>
    <scope>NUCLEOTIDE SEQUENCE</scope>
    <source>
        <strain evidence="2">CCFEE 5810</strain>
    </source>
</reference>
<evidence type="ECO:0008006" key="4">
    <source>
        <dbReference type="Google" id="ProtNLM"/>
    </source>
</evidence>
<feature type="region of interest" description="Disordered" evidence="1">
    <location>
        <begin position="282"/>
        <end position="310"/>
    </location>
</feature>
<accession>A0AAN7VZ36</accession>
<evidence type="ECO:0000313" key="3">
    <source>
        <dbReference type="Proteomes" id="UP001310594"/>
    </source>
</evidence>
<feature type="compositionally biased region" description="Low complexity" evidence="1">
    <location>
        <begin position="381"/>
        <end position="404"/>
    </location>
</feature>
<dbReference type="AlphaFoldDB" id="A0AAN7VZ36"/>
<feature type="region of interest" description="Disordered" evidence="1">
    <location>
        <begin position="573"/>
        <end position="631"/>
    </location>
</feature>
<feature type="compositionally biased region" description="Basic and acidic residues" evidence="1">
    <location>
        <begin position="605"/>
        <end position="616"/>
    </location>
</feature>
<protein>
    <recommendedName>
        <fullName evidence="4">Fungal N-terminal domain-containing protein</fullName>
    </recommendedName>
</protein>
<feature type="region of interest" description="Disordered" evidence="1">
    <location>
        <begin position="330"/>
        <end position="439"/>
    </location>
</feature>